<proteinExistence type="predicted"/>
<evidence type="ECO:0000313" key="2">
    <source>
        <dbReference type="Proteomes" id="UP000593562"/>
    </source>
</evidence>
<evidence type="ECO:0000313" key="1">
    <source>
        <dbReference type="EMBL" id="KAF5727490.1"/>
    </source>
</evidence>
<sequence>MKKLAQMEQPGDRGLARKIKQQISKGRYVDATNSWSKLEGVISSSSNHVDIYNFLLNSGESSGSVTTTELSQGMSMKRYSRYLSSLRAFPGGAGLVGDLDSLMDGEIRKKLKIIPPNVTWGGQANFVFSAMAGDFMRPRINEVPVDQPCIALNMVGAITQSLA</sequence>
<keyword evidence="1" id="KW-0645">Protease</keyword>
<protein>
    <submittedName>
        <fullName evidence="1">Putative retinoid-inducible serine carboxypeptidase</fullName>
    </submittedName>
</protein>
<dbReference type="InParanoid" id="A0A7J7C002"/>
<accession>A0A7J7C002</accession>
<dbReference type="GO" id="GO:0004180">
    <property type="term" value="F:carboxypeptidase activity"/>
    <property type="evidence" value="ECO:0007669"/>
    <property type="project" value="UniProtKB-KW"/>
</dbReference>
<comment type="caution">
    <text evidence="1">The sequence shown here is derived from an EMBL/GenBank/DDBJ whole genome shotgun (WGS) entry which is preliminary data.</text>
</comment>
<gene>
    <name evidence="1" type="ORF">HS088_TW22G01183</name>
</gene>
<dbReference type="InterPro" id="IPR029058">
    <property type="entry name" value="AB_hydrolase_fold"/>
</dbReference>
<dbReference type="Proteomes" id="UP000593562">
    <property type="component" value="Unassembled WGS sequence"/>
</dbReference>
<dbReference type="EMBL" id="JAAARO010000022">
    <property type="protein sequence ID" value="KAF5727490.1"/>
    <property type="molecule type" value="Genomic_DNA"/>
</dbReference>
<dbReference type="AlphaFoldDB" id="A0A7J7C002"/>
<organism evidence="1 2">
    <name type="scientific">Tripterygium wilfordii</name>
    <name type="common">Thunder God vine</name>
    <dbReference type="NCBI Taxonomy" id="458696"/>
    <lineage>
        <taxon>Eukaryota</taxon>
        <taxon>Viridiplantae</taxon>
        <taxon>Streptophyta</taxon>
        <taxon>Embryophyta</taxon>
        <taxon>Tracheophyta</taxon>
        <taxon>Spermatophyta</taxon>
        <taxon>Magnoliopsida</taxon>
        <taxon>eudicotyledons</taxon>
        <taxon>Gunneridae</taxon>
        <taxon>Pentapetalae</taxon>
        <taxon>rosids</taxon>
        <taxon>fabids</taxon>
        <taxon>Celastrales</taxon>
        <taxon>Celastraceae</taxon>
        <taxon>Tripterygium</taxon>
    </lineage>
</organism>
<keyword evidence="2" id="KW-1185">Reference proteome</keyword>
<dbReference type="SUPFAM" id="SSF53474">
    <property type="entry name" value="alpha/beta-Hydrolases"/>
    <property type="match status" value="1"/>
</dbReference>
<keyword evidence="1" id="KW-0121">Carboxypeptidase</keyword>
<name>A0A7J7C002_TRIWF</name>
<keyword evidence="1" id="KW-0378">Hydrolase</keyword>
<reference evidence="1 2" key="1">
    <citation type="journal article" date="2020" name="Nat. Commun.">
        <title>Genome of Tripterygium wilfordii and identification of cytochrome P450 involved in triptolide biosynthesis.</title>
        <authorList>
            <person name="Tu L."/>
            <person name="Su P."/>
            <person name="Zhang Z."/>
            <person name="Gao L."/>
            <person name="Wang J."/>
            <person name="Hu T."/>
            <person name="Zhou J."/>
            <person name="Zhang Y."/>
            <person name="Zhao Y."/>
            <person name="Liu Y."/>
            <person name="Song Y."/>
            <person name="Tong Y."/>
            <person name="Lu Y."/>
            <person name="Yang J."/>
            <person name="Xu C."/>
            <person name="Jia M."/>
            <person name="Peters R.J."/>
            <person name="Huang L."/>
            <person name="Gao W."/>
        </authorList>
    </citation>
    <scope>NUCLEOTIDE SEQUENCE [LARGE SCALE GENOMIC DNA]</scope>
    <source>
        <strain evidence="2">cv. XIE 37</strain>
        <tissue evidence="1">Leaf</tissue>
    </source>
</reference>